<dbReference type="GO" id="GO:0005737">
    <property type="term" value="C:cytoplasm"/>
    <property type="evidence" value="ECO:0007669"/>
    <property type="project" value="UniProtKB-ARBA"/>
</dbReference>
<accession>A0A235BR43</accession>
<comment type="cofactor">
    <cofactor evidence="2">
        <name>Mn(2+)</name>
        <dbReference type="ChEBI" id="CHEBI:29035"/>
    </cofactor>
</comment>
<dbReference type="EC" id="5.1.3.1" evidence="7 10"/>
<dbReference type="GO" id="GO:0006098">
    <property type="term" value="P:pentose-phosphate shunt"/>
    <property type="evidence" value="ECO:0007669"/>
    <property type="project" value="UniProtKB-UniRule"/>
</dbReference>
<feature type="binding site" evidence="10 13">
    <location>
        <position position="36"/>
    </location>
    <ligand>
        <name>a divalent metal cation</name>
        <dbReference type="ChEBI" id="CHEBI:60240"/>
    </ligand>
</feature>
<dbReference type="AlphaFoldDB" id="A0A235BR43"/>
<evidence type="ECO:0000256" key="12">
    <source>
        <dbReference type="PIRSR" id="PIRSR001461-1"/>
    </source>
</evidence>
<comment type="cofactor">
    <cofactor evidence="3">
        <name>Co(2+)</name>
        <dbReference type="ChEBI" id="CHEBI:48828"/>
    </cofactor>
</comment>
<dbReference type="EMBL" id="NOZQ01000209">
    <property type="protein sequence ID" value="OYD14025.1"/>
    <property type="molecule type" value="Genomic_DNA"/>
</dbReference>
<dbReference type="GO" id="GO:0019323">
    <property type="term" value="P:pentose catabolic process"/>
    <property type="evidence" value="ECO:0007669"/>
    <property type="project" value="UniProtKB-UniRule"/>
</dbReference>
<comment type="cofactor">
    <cofactor evidence="5">
        <name>Fe(2+)</name>
        <dbReference type="ChEBI" id="CHEBI:29033"/>
    </cofactor>
</comment>
<comment type="cofactor">
    <cofactor evidence="4">
        <name>Zn(2+)</name>
        <dbReference type="ChEBI" id="CHEBI:29105"/>
    </cofactor>
</comment>
<dbReference type="NCBIfam" id="TIGR01163">
    <property type="entry name" value="rpe"/>
    <property type="match status" value="1"/>
</dbReference>
<organism evidence="15 16">
    <name type="scientific">candidate division WOR-3 bacterium JGI_Cruoil_03_44_89</name>
    <dbReference type="NCBI Taxonomy" id="1973748"/>
    <lineage>
        <taxon>Bacteria</taxon>
        <taxon>Bacteria division WOR-3</taxon>
    </lineage>
</organism>
<feature type="binding site" evidence="10 14">
    <location>
        <begin position="143"/>
        <end position="146"/>
    </location>
    <ligand>
        <name>substrate</name>
    </ligand>
</feature>
<dbReference type="GO" id="GO:0046872">
    <property type="term" value="F:metal ion binding"/>
    <property type="evidence" value="ECO:0007669"/>
    <property type="project" value="UniProtKB-UniRule"/>
</dbReference>
<dbReference type="Pfam" id="PF00834">
    <property type="entry name" value="Ribul_P_3_epim"/>
    <property type="match status" value="1"/>
</dbReference>
<evidence type="ECO:0000313" key="16">
    <source>
        <dbReference type="Proteomes" id="UP000215215"/>
    </source>
</evidence>
<dbReference type="Proteomes" id="UP000215215">
    <property type="component" value="Unassembled WGS sequence"/>
</dbReference>
<evidence type="ECO:0000256" key="4">
    <source>
        <dbReference type="ARBA" id="ARBA00001947"/>
    </source>
</evidence>
<dbReference type="Gene3D" id="3.20.20.70">
    <property type="entry name" value="Aldolase class I"/>
    <property type="match status" value="1"/>
</dbReference>
<evidence type="ECO:0000313" key="15">
    <source>
        <dbReference type="EMBL" id="OYD14025.1"/>
    </source>
</evidence>
<comment type="catalytic activity">
    <reaction evidence="1 10 11">
        <text>D-ribulose 5-phosphate = D-xylulose 5-phosphate</text>
        <dbReference type="Rhea" id="RHEA:13677"/>
        <dbReference type="ChEBI" id="CHEBI:57737"/>
        <dbReference type="ChEBI" id="CHEBI:58121"/>
        <dbReference type="EC" id="5.1.3.1"/>
    </reaction>
</comment>
<feature type="binding site" evidence="10 13">
    <location>
        <position position="67"/>
    </location>
    <ligand>
        <name>a divalent metal cation</name>
        <dbReference type="ChEBI" id="CHEBI:60240"/>
    </ligand>
</feature>
<dbReference type="InterPro" id="IPR000056">
    <property type="entry name" value="Ribul_P_3_epim-like"/>
</dbReference>
<comment type="cofactor">
    <cofactor evidence="10 13">
        <name>a divalent metal cation</name>
        <dbReference type="ChEBI" id="CHEBI:60240"/>
    </cofactor>
    <text evidence="10 13">Binds 1 divalent metal cation per subunit.</text>
</comment>
<dbReference type="InterPro" id="IPR026019">
    <property type="entry name" value="Ribul_P_3_epim"/>
</dbReference>
<evidence type="ECO:0000256" key="2">
    <source>
        <dbReference type="ARBA" id="ARBA00001936"/>
    </source>
</evidence>
<evidence type="ECO:0000256" key="1">
    <source>
        <dbReference type="ARBA" id="ARBA00001782"/>
    </source>
</evidence>
<feature type="binding site" evidence="14">
    <location>
        <position position="172"/>
    </location>
    <ligand>
        <name>substrate</name>
    </ligand>
</feature>
<reference evidence="15 16" key="1">
    <citation type="submission" date="2017-07" db="EMBL/GenBank/DDBJ databases">
        <title>Recovery of genomes from metagenomes via a dereplication, aggregation, and scoring strategy.</title>
        <authorList>
            <person name="Sieber C.M."/>
            <person name="Probst A.J."/>
            <person name="Sharrar A."/>
            <person name="Thomas B.C."/>
            <person name="Hess M."/>
            <person name="Tringe S.G."/>
            <person name="Banfield J.F."/>
        </authorList>
    </citation>
    <scope>NUCLEOTIDE SEQUENCE [LARGE SCALE GENOMIC DNA]</scope>
    <source>
        <strain evidence="15">JGI_Cruoil_03_44_89</strain>
    </source>
</reference>
<feature type="active site" description="Proton acceptor" evidence="10 12">
    <location>
        <position position="36"/>
    </location>
</feature>
<comment type="caution">
    <text evidence="15">The sequence shown here is derived from an EMBL/GenBank/DDBJ whole genome shotgun (WGS) entry which is preliminary data.</text>
</comment>
<feature type="binding site" evidence="10 13">
    <location>
        <position position="34"/>
    </location>
    <ligand>
        <name>a divalent metal cation</name>
        <dbReference type="ChEBI" id="CHEBI:60240"/>
    </ligand>
</feature>
<dbReference type="InterPro" id="IPR011060">
    <property type="entry name" value="RibuloseP-bd_barrel"/>
</dbReference>
<evidence type="ECO:0000256" key="5">
    <source>
        <dbReference type="ARBA" id="ARBA00001954"/>
    </source>
</evidence>
<keyword evidence="13" id="KW-0862">Zinc</keyword>
<dbReference type="GO" id="GO:0004750">
    <property type="term" value="F:D-ribulose-phosphate 3-epimerase activity"/>
    <property type="evidence" value="ECO:0007669"/>
    <property type="project" value="UniProtKB-UniRule"/>
</dbReference>
<comment type="function">
    <text evidence="10">Catalyzes the reversible epimerization of D-ribulose 5-phosphate to D-xylulose 5-phosphate.</text>
</comment>
<feature type="binding site" evidence="10 13">
    <location>
        <position position="170"/>
    </location>
    <ligand>
        <name>a divalent metal cation</name>
        <dbReference type="ChEBI" id="CHEBI:60240"/>
    </ligand>
</feature>
<keyword evidence="10 11" id="KW-0119">Carbohydrate metabolism</keyword>
<dbReference type="CDD" id="cd00429">
    <property type="entry name" value="RPE"/>
    <property type="match status" value="1"/>
</dbReference>
<dbReference type="PROSITE" id="PS01086">
    <property type="entry name" value="RIBUL_P_3_EPIMER_2"/>
    <property type="match status" value="1"/>
</dbReference>
<dbReference type="HAMAP" id="MF_02227">
    <property type="entry name" value="RPE"/>
    <property type="match status" value="1"/>
</dbReference>
<feature type="binding site" evidence="10 14">
    <location>
        <begin position="192"/>
        <end position="193"/>
    </location>
    <ligand>
        <name>substrate</name>
    </ligand>
</feature>
<dbReference type="NCBIfam" id="NF004076">
    <property type="entry name" value="PRK05581.1-4"/>
    <property type="match status" value="1"/>
</dbReference>
<dbReference type="PROSITE" id="PS01085">
    <property type="entry name" value="RIBUL_P_3_EPIMER_1"/>
    <property type="match status" value="1"/>
</dbReference>
<proteinExistence type="inferred from homology"/>
<evidence type="ECO:0000256" key="7">
    <source>
        <dbReference type="ARBA" id="ARBA00013188"/>
    </source>
</evidence>
<evidence type="ECO:0000256" key="6">
    <source>
        <dbReference type="ARBA" id="ARBA00009541"/>
    </source>
</evidence>
<comment type="similarity">
    <text evidence="6 10 11">Belongs to the ribulose-phosphate 3-epimerase family.</text>
</comment>
<evidence type="ECO:0000256" key="8">
    <source>
        <dbReference type="ARBA" id="ARBA00022723"/>
    </source>
</evidence>
<dbReference type="PANTHER" id="PTHR11749">
    <property type="entry name" value="RIBULOSE-5-PHOSPHATE-3-EPIMERASE"/>
    <property type="match status" value="1"/>
</dbReference>
<evidence type="ECO:0000256" key="11">
    <source>
        <dbReference type="PIRNR" id="PIRNR001461"/>
    </source>
</evidence>
<dbReference type="PIRSF" id="PIRSF001461">
    <property type="entry name" value="RPE"/>
    <property type="match status" value="1"/>
</dbReference>
<gene>
    <name evidence="10 15" type="primary">rpe</name>
    <name evidence="15" type="ORF">CH333_09415</name>
</gene>
<dbReference type="InterPro" id="IPR013785">
    <property type="entry name" value="Aldolase_TIM"/>
</dbReference>
<feature type="binding site" evidence="10">
    <location>
        <begin position="170"/>
        <end position="172"/>
    </location>
    <ligand>
        <name>substrate</name>
    </ligand>
</feature>
<evidence type="ECO:0000256" key="9">
    <source>
        <dbReference type="ARBA" id="ARBA00023235"/>
    </source>
</evidence>
<keyword evidence="9 10" id="KW-0413">Isomerase</keyword>
<evidence type="ECO:0000256" key="14">
    <source>
        <dbReference type="PIRSR" id="PIRSR001461-3"/>
    </source>
</evidence>
<feature type="active site" description="Proton donor" evidence="10 12">
    <location>
        <position position="170"/>
    </location>
</feature>
<dbReference type="FunFam" id="3.20.20.70:FF:000004">
    <property type="entry name" value="Ribulose-phosphate 3-epimerase"/>
    <property type="match status" value="1"/>
</dbReference>
<keyword evidence="13" id="KW-0464">Manganese</keyword>
<name>A0A235BR43_UNCW3</name>
<keyword evidence="8 10" id="KW-0479">Metal-binding</keyword>
<keyword evidence="13" id="KW-0170">Cobalt</keyword>
<feature type="binding site" evidence="10 14">
    <location>
        <position position="9"/>
    </location>
    <ligand>
        <name>substrate</name>
    </ligand>
</feature>
<comment type="pathway">
    <text evidence="10">Carbohydrate degradation.</text>
</comment>
<evidence type="ECO:0000256" key="13">
    <source>
        <dbReference type="PIRSR" id="PIRSR001461-2"/>
    </source>
</evidence>
<evidence type="ECO:0000256" key="10">
    <source>
        <dbReference type="HAMAP-Rule" id="MF_02227"/>
    </source>
</evidence>
<protein>
    <recommendedName>
        <fullName evidence="7 10">Ribulose-phosphate 3-epimerase</fullName>
        <ecNumber evidence="7 10">5.1.3.1</ecNumber>
    </recommendedName>
</protein>
<sequence length="214" mass="23385">MNTIKIAPSILSCDFTRLGKEVETVVDAGCDMLHLDVMDGHFVPNITFGPLLVKALHKITDIPLDVHLMIEDPGFYWKRFGDAGASIISFHRETVKSPEGLIDEMKRENITVGLALNPATPLEDILPYLKLVDFILVMTVVPGFGGQKFMEEPLDKVRRLNKRGVTVEVDGGIKVSNAKKVIESGADILVSGSGVFGEGDPAEAVKRFKALANR</sequence>
<dbReference type="SUPFAM" id="SSF51366">
    <property type="entry name" value="Ribulose-phoshate binding barrel"/>
    <property type="match status" value="1"/>
</dbReference>
<evidence type="ECO:0000256" key="3">
    <source>
        <dbReference type="ARBA" id="ARBA00001941"/>
    </source>
</evidence>
<feature type="binding site" evidence="10 14">
    <location>
        <position position="67"/>
    </location>
    <ligand>
        <name>substrate</name>
    </ligand>
</feature>